<accession>A0AA88FER1</accession>
<evidence type="ECO:0000313" key="2">
    <source>
        <dbReference type="Proteomes" id="UP000326380"/>
    </source>
</evidence>
<sequence>MPNVITPNGDGRNDRFAPHGLVGTGWNLVVLNRWGKQVYRCDDYRNDWGAEASAGVYYFMLRNTRLGAKYKGTVEVIR</sequence>
<organism evidence="1 2">
    <name type="scientific">Hymenobacter busanensis</name>
    <dbReference type="NCBI Taxonomy" id="2607656"/>
    <lineage>
        <taxon>Bacteria</taxon>
        <taxon>Pseudomonadati</taxon>
        <taxon>Bacteroidota</taxon>
        <taxon>Cytophagia</taxon>
        <taxon>Cytophagales</taxon>
        <taxon>Hymenobacteraceae</taxon>
        <taxon>Hymenobacter</taxon>
    </lineage>
</organism>
<gene>
    <name evidence="1" type="ORF">F0P96_18665</name>
</gene>
<evidence type="ECO:0008006" key="3">
    <source>
        <dbReference type="Google" id="ProtNLM"/>
    </source>
</evidence>
<dbReference type="EMBL" id="VTWU01000007">
    <property type="protein sequence ID" value="KAA9327255.1"/>
    <property type="molecule type" value="Genomic_DNA"/>
</dbReference>
<reference evidence="1 2" key="1">
    <citation type="submission" date="2019-09" db="EMBL/GenBank/DDBJ databases">
        <title>Genome sequence of Hymenobacter sp. M3.</title>
        <authorList>
            <person name="Srinivasan S."/>
        </authorList>
    </citation>
    <scope>NUCLEOTIDE SEQUENCE [LARGE SCALE GENOMIC DNA]</scope>
    <source>
        <strain evidence="1 2">M3</strain>
    </source>
</reference>
<name>A0AA88FER1_9BACT</name>
<dbReference type="RefSeq" id="WP_151080485.1">
    <property type="nucleotide sequence ID" value="NZ_CP047647.1"/>
</dbReference>
<dbReference type="Proteomes" id="UP000326380">
    <property type="component" value="Unassembled WGS sequence"/>
</dbReference>
<proteinExistence type="predicted"/>
<dbReference type="AlphaFoldDB" id="A0AA88FER1"/>
<keyword evidence="2" id="KW-1185">Reference proteome</keyword>
<evidence type="ECO:0000313" key="1">
    <source>
        <dbReference type="EMBL" id="KAA9327255.1"/>
    </source>
</evidence>
<comment type="caution">
    <text evidence="1">The sequence shown here is derived from an EMBL/GenBank/DDBJ whole genome shotgun (WGS) entry which is preliminary data.</text>
</comment>
<protein>
    <recommendedName>
        <fullName evidence="3">Gliding motility-associated C-terminal domain-containing protein</fullName>
    </recommendedName>
</protein>
<dbReference type="Pfam" id="PF13585">
    <property type="entry name" value="CHU_C"/>
    <property type="match status" value="1"/>
</dbReference>